<sequence>MTTTAFEIGTAARNIIGGEFATGTGDETIDVYNPTTGALIDTLRASSIADADAAVAAAEAAFDDWSGLSLPRRVAHLIKVRAILDENIELIAATTNRDHGKTLEDARGEVVRAMDFLDTAIAAPMIYHADSISIAPGLDARRVRESLGVCLAVTPSNFPVMNTVQFTSWALVTGNTLIIKASEADPIASTTVLGLIQDALPKGVLNLVHGHADIVKHMIAHPSVQAVSCITSSPTAKAIYAAAAQAGKRVQANGGAKNPIVIAEDADIDVAVNGIIMSAYGMAGQRCLAGDRLVVIGDVYDKLLPALTTAIDAIVTGDGAVEGVTMGPVISAGSRDRLLQFLAAAQDQGATFHRDGRDVIPVGQDTAGGYFLGPTLIEGLEPGSDLEAAELFGPVLVIHRVPDLAAAIALSNNTDFGNAASIFTRTGAVAAEYERRVRAGNVGVNTFPGPAAFITMGGYGTSFYGDSHVCGAAPLDFFTDQKLVVTRW</sequence>
<keyword evidence="2" id="KW-0560">Oxidoreductase</keyword>
<dbReference type="GO" id="GO:0004491">
    <property type="term" value="F:methylmalonate-semialdehyde dehydrogenase (acylating, NAD) activity"/>
    <property type="evidence" value="ECO:0007669"/>
    <property type="project" value="UniProtKB-EC"/>
</dbReference>
<gene>
    <name evidence="5" type="primary">mmsA-3</name>
    <name evidence="5" type="ORF">nbrc107696_21010</name>
</gene>
<accession>A0A7I9V8K8</accession>
<name>A0A7I9V8K8_9ACTN</name>
<evidence type="ECO:0000313" key="5">
    <source>
        <dbReference type="EMBL" id="GEE01655.1"/>
    </source>
</evidence>
<dbReference type="EMBL" id="BJOV01000003">
    <property type="protein sequence ID" value="GEE01655.1"/>
    <property type="molecule type" value="Genomic_DNA"/>
</dbReference>
<feature type="domain" description="Aldehyde dehydrogenase" evidence="4">
    <location>
        <begin position="24"/>
        <end position="484"/>
    </location>
</feature>
<dbReference type="Gene3D" id="3.40.309.10">
    <property type="entry name" value="Aldehyde Dehydrogenase, Chain A, domain 2"/>
    <property type="match status" value="1"/>
</dbReference>
<dbReference type="SUPFAM" id="SSF53720">
    <property type="entry name" value="ALDH-like"/>
    <property type="match status" value="1"/>
</dbReference>
<evidence type="ECO:0000256" key="2">
    <source>
        <dbReference type="ARBA" id="ARBA00023002"/>
    </source>
</evidence>
<proteinExistence type="predicted"/>
<comment type="caution">
    <text evidence="5">The sequence shown here is derived from an EMBL/GenBank/DDBJ whole genome shotgun (WGS) entry which is preliminary data.</text>
</comment>
<dbReference type="FunFam" id="3.40.309.10:FF:000002">
    <property type="entry name" value="Methylmalonate-semialdehyde dehydrogenase (Acylating)"/>
    <property type="match status" value="1"/>
</dbReference>
<dbReference type="Proteomes" id="UP000444960">
    <property type="component" value="Unassembled WGS sequence"/>
</dbReference>
<evidence type="ECO:0000313" key="6">
    <source>
        <dbReference type="Proteomes" id="UP000444960"/>
    </source>
</evidence>
<dbReference type="InterPro" id="IPR016161">
    <property type="entry name" value="Ald_DH/histidinol_DH"/>
</dbReference>
<dbReference type="InterPro" id="IPR016160">
    <property type="entry name" value="Ald_DH_CS_CYS"/>
</dbReference>
<dbReference type="InterPro" id="IPR016163">
    <property type="entry name" value="Ald_DH_C"/>
</dbReference>
<reference evidence="6" key="1">
    <citation type="submission" date="2019-06" db="EMBL/GenBank/DDBJ databases">
        <title>Gordonia isolated from sludge of a wastewater treatment plant.</title>
        <authorList>
            <person name="Tamura T."/>
            <person name="Aoyama K."/>
            <person name="Kang Y."/>
            <person name="Saito S."/>
            <person name="Akiyama N."/>
            <person name="Yazawa K."/>
            <person name="Gonoi T."/>
            <person name="Mikami Y."/>
        </authorList>
    </citation>
    <scope>NUCLEOTIDE SEQUENCE [LARGE SCALE GENOMIC DNA]</scope>
    <source>
        <strain evidence="6">NBRC 107696</strain>
    </source>
</reference>
<dbReference type="GO" id="GO:0006574">
    <property type="term" value="P:L-valine catabolic process"/>
    <property type="evidence" value="ECO:0007669"/>
    <property type="project" value="TreeGrafter"/>
</dbReference>
<keyword evidence="6" id="KW-1185">Reference proteome</keyword>
<dbReference type="PROSITE" id="PS00070">
    <property type="entry name" value="ALDEHYDE_DEHYDR_CYS"/>
    <property type="match status" value="1"/>
</dbReference>
<evidence type="ECO:0000256" key="1">
    <source>
        <dbReference type="ARBA" id="ARBA00013048"/>
    </source>
</evidence>
<dbReference type="Pfam" id="PF00171">
    <property type="entry name" value="Aldedh"/>
    <property type="match status" value="1"/>
</dbReference>
<dbReference type="AlphaFoldDB" id="A0A7I9V8K8"/>
<organism evidence="5 6">
    <name type="scientific">Gordonia spumicola</name>
    <dbReference type="NCBI Taxonomy" id="589161"/>
    <lineage>
        <taxon>Bacteria</taxon>
        <taxon>Bacillati</taxon>
        <taxon>Actinomycetota</taxon>
        <taxon>Actinomycetes</taxon>
        <taxon>Mycobacteriales</taxon>
        <taxon>Gordoniaceae</taxon>
        <taxon>Gordonia</taxon>
    </lineage>
</organism>
<dbReference type="InterPro" id="IPR010061">
    <property type="entry name" value="MeMal-semiAld_DH"/>
</dbReference>
<evidence type="ECO:0000259" key="4">
    <source>
        <dbReference type="Pfam" id="PF00171"/>
    </source>
</evidence>
<dbReference type="InterPro" id="IPR015590">
    <property type="entry name" value="Aldehyde_DH_dom"/>
</dbReference>
<dbReference type="PANTHER" id="PTHR43866">
    <property type="entry name" value="MALONATE-SEMIALDEHYDE DEHYDROGENASE"/>
    <property type="match status" value="1"/>
</dbReference>
<dbReference type="PANTHER" id="PTHR43866:SF4">
    <property type="entry name" value="MALONATE-SEMIALDEHYDE DEHYDROGENASE"/>
    <property type="match status" value="1"/>
</dbReference>
<dbReference type="Gene3D" id="3.40.605.10">
    <property type="entry name" value="Aldehyde Dehydrogenase, Chain A, domain 1"/>
    <property type="match status" value="1"/>
</dbReference>
<keyword evidence="3" id="KW-0520">NAD</keyword>
<dbReference type="RefSeq" id="WP_228461376.1">
    <property type="nucleotide sequence ID" value="NZ_BJOV01000003.1"/>
</dbReference>
<dbReference type="EC" id="1.2.1.27" evidence="1"/>
<dbReference type="InterPro" id="IPR016162">
    <property type="entry name" value="Ald_DH_N"/>
</dbReference>
<protein>
    <recommendedName>
        <fullName evidence="1">methylmalonate-semialdehyde dehydrogenase (CoA acylating)</fullName>
        <ecNumber evidence="1">1.2.1.27</ecNumber>
    </recommendedName>
</protein>
<dbReference type="GO" id="GO:0006210">
    <property type="term" value="P:thymine catabolic process"/>
    <property type="evidence" value="ECO:0007669"/>
    <property type="project" value="TreeGrafter"/>
</dbReference>
<evidence type="ECO:0000256" key="3">
    <source>
        <dbReference type="ARBA" id="ARBA00023027"/>
    </source>
</evidence>